<gene>
    <name evidence="3" type="ORF">V5O48_011890</name>
</gene>
<feature type="region of interest" description="Disordered" evidence="1">
    <location>
        <begin position="281"/>
        <end position="305"/>
    </location>
</feature>
<keyword evidence="2" id="KW-0812">Transmembrane</keyword>
<evidence type="ECO:0000256" key="1">
    <source>
        <dbReference type="SAM" id="MobiDB-lite"/>
    </source>
</evidence>
<comment type="caution">
    <text evidence="3">The sequence shown here is derived from an EMBL/GenBank/DDBJ whole genome shotgun (WGS) entry which is preliminary data.</text>
</comment>
<keyword evidence="4" id="KW-1185">Reference proteome</keyword>
<proteinExistence type="predicted"/>
<keyword evidence="2" id="KW-0472">Membrane</keyword>
<dbReference type="EMBL" id="JBAHYK010000999">
    <property type="protein sequence ID" value="KAL0570072.1"/>
    <property type="molecule type" value="Genomic_DNA"/>
</dbReference>
<evidence type="ECO:0000313" key="3">
    <source>
        <dbReference type="EMBL" id="KAL0570072.1"/>
    </source>
</evidence>
<feature type="compositionally biased region" description="Basic and acidic residues" evidence="1">
    <location>
        <begin position="291"/>
        <end position="305"/>
    </location>
</feature>
<keyword evidence="2" id="KW-1133">Transmembrane helix</keyword>
<protein>
    <submittedName>
        <fullName evidence="3">Uncharacterized protein</fullName>
    </submittedName>
</protein>
<reference evidence="3 4" key="1">
    <citation type="submission" date="2024-02" db="EMBL/GenBank/DDBJ databases">
        <title>A draft genome for the cacao thread blight pathogen Marasmius crinis-equi.</title>
        <authorList>
            <person name="Cohen S.P."/>
            <person name="Baruah I.K."/>
            <person name="Amoako-Attah I."/>
            <person name="Bukari Y."/>
            <person name="Meinhardt L.W."/>
            <person name="Bailey B.A."/>
        </authorList>
    </citation>
    <scope>NUCLEOTIDE SEQUENCE [LARGE SCALE GENOMIC DNA]</scope>
    <source>
        <strain evidence="3 4">GH-76</strain>
    </source>
</reference>
<feature type="transmembrane region" description="Helical" evidence="2">
    <location>
        <begin position="171"/>
        <end position="192"/>
    </location>
</feature>
<evidence type="ECO:0000313" key="4">
    <source>
        <dbReference type="Proteomes" id="UP001465976"/>
    </source>
</evidence>
<sequence>MVFYPDNVKRATRLQQLVDSCANMQTDVKHASDDFVKTNADLKPTVDSLLHKGGFSSFDDLYNKAMEKMTDDDRKKFEALIESSKKFADGIEIGYFITGLMMLPEGGLLTGQMALAAGRFVLKLSALQRVAQFFRAADSGVEAAATEAGEVGESGAEIAQGVRWMGRVGTFLKWLGVVGFVLTIVVGIIEAIEGAEQKRRLIEAIHALQPARLTIDFYKRQATNINQQLELFKLYFKEMNKEQPKQDLLKAYQEEIFSNLTENDDAIDWGKLEDELETQDRTAGNFYGGDDLPRDEVVKNAKEEK</sequence>
<name>A0ABR3F498_9AGAR</name>
<dbReference type="Proteomes" id="UP001465976">
    <property type="component" value="Unassembled WGS sequence"/>
</dbReference>
<evidence type="ECO:0000256" key="2">
    <source>
        <dbReference type="SAM" id="Phobius"/>
    </source>
</evidence>
<organism evidence="3 4">
    <name type="scientific">Marasmius crinis-equi</name>
    <dbReference type="NCBI Taxonomy" id="585013"/>
    <lineage>
        <taxon>Eukaryota</taxon>
        <taxon>Fungi</taxon>
        <taxon>Dikarya</taxon>
        <taxon>Basidiomycota</taxon>
        <taxon>Agaricomycotina</taxon>
        <taxon>Agaricomycetes</taxon>
        <taxon>Agaricomycetidae</taxon>
        <taxon>Agaricales</taxon>
        <taxon>Marasmiineae</taxon>
        <taxon>Marasmiaceae</taxon>
        <taxon>Marasmius</taxon>
    </lineage>
</organism>
<accession>A0ABR3F498</accession>